<dbReference type="AlphaFoldDB" id="A0A0F9GJ87"/>
<evidence type="ECO:0000313" key="2">
    <source>
        <dbReference type="EMBL" id="KKL90596.1"/>
    </source>
</evidence>
<feature type="compositionally biased region" description="Acidic residues" evidence="1">
    <location>
        <begin position="51"/>
        <end position="69"/>
    </location>
</feature>
<name>A0A0F9GJ87_9ZZZZ</name>
<dbReference type="EMBL" id="LAZR01019968">
    <property type="protein sequence ID" value="KKL90596.1"/>
    <property type="molecule type" value="Genomic_DNA"/>
</dbReference>
<feature type="region of interest" description="Disordered" evidence="1">
    <location>
        <begin position="45"/>
        <end position="69"/>
    </location>
</feature>
<protein>
    <recommendedName>
        <fullName evidence="3">SAP domain-containing protein</fullName>
    </recommendedName>
</protein>
<sequence>MAKTKFEKELEKASQGQLVRMCDGKGLPYTGDKDALVASLVAFEEAKATEPEPEPEPVPDPEPEPEPEP</sequence>
<evidence type="ECO:0008006" key="3">
    <source>
        <dbReference type="Google" id="ProtNLM"/>
    </source>
</evidence>
<proteinExistence type="predicted"/>
<gene>
    <name evidence="2" type="ORF">LCGC14_1903100</name>
</gene>
<comment type="caution">
    <text evidence="2">The sequence shown here is derived from an EMBL/GenBank/DDBJ whole genome shotgun (WGS) entry which is preliminary data.</text>
</comment>
<reference evidence="2" key="1">
    <citation type="journal article" date="2015" name="Nature">
        <title>Complex archaea that bridge the gap between prokaryotes and eukaryotes.</title>
        <authorList>
            <person name="Spang A."/>
            <person name="Saw J.H."/>
            <person name="Jorgensen S.L."/>
            <person name="Zaremba-Niedzwiedzka K."/>
            <person name="Martijn J."/>
            <person name="Lind A.E."/>
            <person name="van Eijk R."/>
            <person name="Schleper C."/>
            <person name="Guy L."/>
            <person name="Ettema T.J."/>
        </authorList>
    </citation>
    <scope>NUCLEOTIDE SEQUENCE</scope>
</reference>
<evidence type="ECO:0000256" key="1">
    <source>
        <dbReference type="SAM" id="MobiDB-lite"/>
    </source>
</evidence>
<accession>A0A0F9GJ87</accession>
<organism evidence="2">
    <name type="scientific">marine sediment metagenome</name>
    <dbReference type="NCBI Taxonomy" id="412755"/>
    <lineage>
        <taxon>unclassified sequences</taxon>
        <taxon>metagenomes</taxon>
        <taxon>ecological metagenomes</taxon>
    </lineage>
</organism>